<evidence type="ECO:0000259" key="1">
    <source>
        <dbReference type="Pfam" id="PF13467"/>
    </source>
</evidence>
<keyword evidence="3" id="KW-1185">Reference proteome</keyword>
<protein>
    <recommendedName>
        <fullName evidence="1">Ribbon-helix-helix domain-containing protein</fullName>
    </recommendedName>
</protein>
<name>A0ABP7SKZ7_9BURK</name>
<comment type="caution">
    <text evidence="2">The sequence shown here is derived from an EMBL/GenBank/DDBJ whole genome shotgun (WGS) entry which is preliminary data.</text>
</comment>
<dbReference type="InterPro" id="IPR038268">
    <property type="entry name" value="RHH_sf"/>
</dbReference>
<proteinExistence type="predicted"/>
<dbReference type="InterPro" id="IPR027373">
    <property type="entry name" value="RHH_dom"/>
</dbReference>
<sequence>MCEIYVKADPIHYELRTRSIRVHGVVTSIRLENMCWDVLARIARKDSQSTNQLISQLYDEVICHQGKVSNFCSFLRVSCMHYLSNLAARENTTSLLQENADDSVALPVPKPPSRHRPMASELVLLQVAGQRSCSQ</sequence>
<organism evidence="2 3">
    <name type="scientific">Actimicrobium antarcticum</name>
    <dbReference type="NCBI Taxonomy" id="1051899"/>
    <lineage>
        <taxon>Bacteria</taxon>
        <taxon>Pseudomonadati</taxon>
        <taxon>Pseudomonadota</taxon>
        <taxon>Betaproteobacteria</taxon>
        <taxon>Burkholderiales</taxon>
        <taxon>Oxalobacteraceae</taxon>
        <taxon>Actimicrobium</taxon>
    </lineage>
</organism>
<dbReference type="Gene3D" id="1.10.3990.20">
    <property type="entry name" value="protein bp1543"/>
    <property type="match status" value="1"/>
</dbReference>
<gene>
    <name evidence="2" type="ORF">GCM10022212_03930</name>
</gene>
<evidence type="ECO:0000313" key="2">
    <source>
        <dbReference type="EMBL" id="GAA4013165.1"/>
    </source>
</evidence>
<accession>A0ABP7SKZ7</accession>
<evidence type="ECO:0000313" key="3">
    <source>
        <dbReference type="Proteomes" id="UP001501353"/>
    </source>
</evidence>
<dbReference type="EMBL" id="BAAAZE010000002">
    <property type="protein sequence ID" value="GAA4013165.1"/>
    <property type="molecule type" value="Genomic_DNA"/>
</dbReference>
<dbReference type="RefSeq" id="WP_344761539.1">
    <property type="nucleotide sequence ID" value="NZ_BAAAZE010000002.1"/>
</dbReference>
<dbReference type="Proteomes" id="UP001501353">
    <property type="component" value="Unassembled WGS sequence"/>
</dbReference>
<feature type="domain" description="Ribbon-helix-helix" evidence="1">
    <location>
        <begin position="16"/>
        <end position="83"/>
    </location>
</feature>
<reference evidence="3" key="1">
    <citation type="journal article" date="2019" name="Int. J. Syst. Evol. Microbiol.">
        <title>The Global Catalogue of Microorganisms (GCM) 10K type strain sequencing project: providing services to taxonomists for standard genome sequencing and annotation.</title>
        <authorList>
            <consortium name="The Broad Institute Genomics Platform"/>
            <consortium name="The Broad Institute Genome Sequencing Center for Infectious Disease"/>
            <person name="Wu L."/>
            <person name="Ma J."/>
        </authorList>
    </citation>
    <scope>NUCLEOTIDE SEQUENCE [LARGE SCALE GENOMIC DNA]</scope>
    <source>
        <strain evidence="3">JCM 16673</strain>
    </source>
</reference>
<dbReference type="Pfam" id="PF13467">
    <property type="entry name" value="RHH_4"/>
    <property type="match status" value="1"/>
</dbReference>